<proteinExistence type="predicted"/>
<dbReference type="InterPro" id="IPR029058">
    <property type="entry name" value="AB_hydrolase_fold"/>
</dbReference>
<sequence length="565" mass="64872">MFNIFKSNSKKLGIVTVALSSAFGIPYIIQNNDEILKKSKVHLEKISFERNVSSIEEALKNIPNKYRSKEAINYLEFFFPDKLTSNDSIELINAIDNTSLCLLALSKSKLVHHHKITIDSLRQMNEVENDKDLDKEYDSTLLVKRLNRIFEAESGYFKDLHLIGLKVCESNYLDCLDKQQTKTYMIKTKHVINALIRGVMATEAGNCRKYANKELLDILFFIFINNRNNLVNNVIVDSKIESRKICSLIIKILSNIAKNDKDCGDLIVNSEWFMFLSKMITEPISDEEIYWSRKVFHNILYSYKYETTPIPCDMVEIYSPPNDVEPVIDVVFIHGLRGGGLLTWRSHDSLNGDTKTKCWPADWLLPEINIPTRGIATDYLSSFWYQKVNASDVTKLVTNLERQFHEAGIGKRPVIFIAHSLGGILLKQILINNPEIRKKTLSVLFMAVPHRGSPLSKFFGRLPLTSNEVKFLKPYSEAISKVHKDFLNIRGDIPIFMSLSETKKDIAMVSHMVPAESAYFEKGPFYHTDKSHIDITKPKDKNDMVYVLVKKFITDSLINFKKLTY</sequence>
<dbReference type="PANTHER" id="PTHR48182:SF2">
    <property type="entry name" value="PROTEIN SERAC1"/>
    <property type="match status" value="1"/>
</dbReference>
<accession>A0A0N5BT12</accession>
<dbReference type="WBParaSite" id="SPAL_0000900600.1">
    <property type="protein sequence ID" value="SPAL_0000900600.1"/>
    <property type="gene ID" value="SPAL_0000900600"/>
</dbReference>
<dbReference type="GO" id="GO:0005783">
    <property type="term" value="C:endoplasmic reticulum"/>
    <property type="evidence" value="ECO:0007669"/>
    <property type="project" value="UniProtKB-SubCell"/>
</dbReference>
<keyword evidence="5" id="KW-0496">Mitochondrion</keyword>
<evidence type="ECO:0000313" key="8">
    <source>
        <dbReference type="WBParaSite" id="SPAL_0000900600.1"/>
    </source>
</evidence>
<protein>
    <submittedName>
        <fullName evidence="8">DUF676 domain-containing protein</fullName>
    </submittedName>
</protein>
<dbReference type="PANTHER" id="PTHR48182">
    <property type="entry name" value="PROTEIN SERAC1"/>
    <property type="match status" value="1"/>
</dbReference>
<dbReference type="SUPFAM" id="SSF53474">
    <property type="entry name" value="alpha/beta-Hydrolases"/>
    <property type="match status" value="1"/>
</dbReference>
<evidence type="ECO:0000256" key="2">
    <source>
        <dbReference type="ARBA" id="ARBA00004240"/>
    </source>
</evidence>
<evidence type="ECO:0000256" key="4">
    <source>
        <dbReference type="ARBA" id="ARBA00022824"/>
    </source>
</evidence>
<keyword evidence="7" id="KW-1185">Reference proteome</keyword>
<dbReference type="GO" id="GO:0016020">
    <property type="term" value="C:membrane"/>
    <property type="evidence" value="ECO:0007669"/>
    <property type="project" value="UniProtKB-SubCell"/>
</dbReference>
<reference evidence="8" key="1">
    <citation type="submission" date="2017-02" db="UniProtKB">
        <authorList>
            <consortium name="WormBaseParasite"/>
        </authorList>
    </citation>
    <scope>IDENTIFICATION</scope>
</reference>
<name>A0A0N5BT12_STREA</name>
<dbReference type="AlphaFoldDB" id="A0A0N5BT12"/>
<keyword evidence="4" id="KW-0256">Endoplasmic reticulum</keyword>
<evidence type="ECO:0000256" key="6">
    <source>
        <dbReference type="ARBA" id="ARBA00023136"/>
    </source>
</evidence>
<keyword evidence="6" id="KW-0472">Membrane</keyword>
<evidence type="ECO:0000256" key="3">
    <source>
        <dbReference type="ARBA" id="ARBA00004370"/>
    </source>
</evidence>
<evidence type="ECO:0000313" key="7">
    <source>
        <dbReference type="Proteomes" id="UP000046392"/>
    </source>
</evidence>
<organism evidence="7 8">
    <name type="scientific">Strongyloides papillosus</name>
    <name type="common">Intestinal threadworm</name>
    <dbReference type="NCBI Taxonomy" id="174720"/>
    <lineage>
        <taxon>Eukaryota</taxon>
        <taxon>Metazoa</taxon>
        <taxon>Ecdysozoa</taxon>
        <taxon>Nematoda</taxon>
        <taxon>Chromadorea</taxon>
        <taxon>Rhabditida</taxon>
        <taxon>Tylenchina</taxon>
        <taxon>Panagrolaimomorpha</taxon>
        <taxon>Strongyloidoidea</taxon>
        <taxon>Strongyloididae</taxon>
        <taxon>Strongyloides</taxon>
    </lineage>
</organism>
<dbReference type="InterPro" id="IPR052374">
    <property type="entry name" value="SERAC1"/>
</dbReference>
<evidence type="ECO:0000256" key="5">
    <source>
        <dbReference type="ARBA" id="ARBA00023128"/>
    </source>
</evidence>
<dbReference type="GO" id="GO:0005739">
    <property type="term" value="C:mitochondrion"/>
    <property type="evidence" value="ECO:0007669"/>
    <property type="project" value="UniProtKB-SubCell"/>
</dbReference>
<dbReference type="STRING" id="174720.A0A0N5BT12"/>
<dbReference type="Gene3D" id="3.40.50.1820">
    <property type="entry name" value="alpha/beta hydrolase"/>
    <property type="match status" value="1"/>
</dbReference>
<dbReference type="Proteomes" id="UP000046392">
    <property type="component" value="Unplaced"/>
</dbReference>
<comment type="subcellular location">
    <subcellularLocation>
        <location evidence="2">Endoplasmic reticulum</location>
    </subcellularLocation>
    <subcellularLocation>
        <location evidence="3">Membrane</location>
    </subcellularLocation>
    <subcellularLocation>
        <location evidence="1">Mitochondrion</location>
    </subcellularLocation>
</comment>
<evidence type="ECO:0000256" key="1">
    <source>
        <dbReference type="ARBA" id="ARBA00004173"/>
    </source>
</evidence>